<organism evidence="1 2">
    <name type="scientific">Antrihabitans stalagmiti</name>
    <dbReference type="NCBI Taxonomy" id="2799499"/>
    <lineage>
        <taxon>Bacteria</taxon>
        <taxon>Bacillati</taxon>
        <taxon>Actinomycetota</taxon>
        <taxon>Actinomycetes</taxon>
        <taxon>Mycobacteriales</taxon>
        <taxon>Nocardiaceae</taxon>
        <taxon>Antrihabitans</taxon>
    </lineage>
</organism>
<keyword evidence="2" id="KW-1185">Reference proteome</keyword>
<dbReference type="RefSeq" id="WP_199703779.1">
    <property type="nucleotide sequence ID" value="NZ_JAEMNV010000003.1"/>
</dbReference>
<reference evidence="1" key="1">
    <citation type="submission" date="2020-12" db="EMBL/GenBank/DDBJ databases">
        <title>Antrihabitans popcorni sp. nov. and Antrihabitans auranticaus sp. nov., isolated from a larva cave.</title>
        <authorList>
            <person name="Lee S.D."/>
            <person name="Kim I.S."/>
        </authorList>
    </citation>
    <scope>NUCLEOTIDE SEQUENCE</scope>
    <source>
        <strain evidence="1">YC3-6</strain>
    </source>
</reference>
<evidence type="ECO:0000313" key="2">
    <source>
        <dbReference type="Proteomes" id="UP000655868"/>
    </source>
</evidence>
<comment type="caution">
    <text evidence="1">The sequence shown here is derived from an EMBL/GenBank/DDBJ whole genome shotgun (WGS) entry which is preliminary data.</text>
</comment>
<dbReference type="AlphaFoldDB" id="A0A934U2Q2"/>
<sequence>MTTDLRTQTQIELLAVLLETEPARLETLAPLGADAVYQLRQRISDNLFDSMAAMFRRISALSPLAPTGVVVKVAHAAIPPLVGGRVGGALGLDHPEKGQAVLAKLRPAYMADAAPYLDPRAVADLAPTIPAELLLDVARELLHRKAFALAGMFLEFTTPEQIDVLVAGVSDNAGLLHAAARVHPSDKLSAIVRRIPEVRMREVLSAASGSRDLHAVAGSVLSRIDDDLAQKYRTEFENVNEKERSR</sequence>
<name>A0A934U2Q2_9NOCA</name>
<dbReference type="EMBL" id="JAEMNV010000003">
    <property type="protein sequence ID" value="MBJ8339061.1"/>
    <property type="molecule type" value="Genomic_DNA"/>
</dbReference>
<protein>
    <submittedName>
        <fullName evidence="1">Uncharacterized protein</fullName>
    </submittedName>
</protein>
<proteinExistence type="predicted"/>
<evidence type="ECO:0000313" key="1">
    <source>
        <dbReference type="EMBL" id="MBJ8339061.1"/>
    </source>
</evidence>
<gene>
    <name evidence="1" type="ORF">JGU71_09205</name>
</gene>
<dbReference type="Proteomes" id="UP000655868">
    <property type="component" value="Unassembled WGS sequence"/>
</dbReference>
<accession>A0A934U2Q2</accession>